<dbReference type="AlphaFoldDB" id="A0AAN0LMR0"/>
<sequence length="389" mass="45088">MNNNKYLFTRLALHFIGLIPSILFIFFPFRNKKSVIFNSQFNTTFEHNSKALFLHMIEDKNNDFEIYYVMNDDSFRRELNEKYGDYFISTSSILGVLKVLFAHTWITSSLETPVGGIGLSIKRNVIHLGHGSPIKKVGLGVNSNSSLRRLYYRLLKGNFSYFFSASKEFDEAWADCLGFNLNRVIRAPQARNDKIVESQTTPFSKGYYSILYAPTWRPGSDIEIFPFDDFEVDLLTSFLNENDIHIYLRVHPNFVQSLPPSLIHHRNIFILSNDVVEDINDVLGSFDLLITDYSSIYFDYLLTLKPIIFLPYDQDKYEEAVGFTIPYEKLTPGPKPSTLLDFIYEIKLFYNNNDEYLQQRKAVDNVVNPIKSDHAHRCASIAIELIKNH</sequence>
<evidence type="ECO:0000313" key="9">
    <source>
        <dbReference type="Proteomes" id="UP001441914"/>
    </source>
</evidence>
<dbReference type="InterPro" id="IPR051612">
    <property type="entry name" value="Teichoic_Acid_Biosynth"/>
</dbReference>
<dbReference type="Pfam" id="PF04464">
    <property type="entry name" value="Glyphos_transf"/>
    <property type="match status" value="1"/>
</dbReference>
<dbReference type="InterPro" id="IPR043148">
    <property type="entry name" value="TagF_C"/>
</dbReference>
<dbReference type="GO" id="GO:0005886">
    <property type="term" value="C:plasma membrane"/>
    <property type="evidence" value="ECO:0007669"/>
    <property type="project" value="UniProtKB-SubCell"/>
</dbReference>
<dbReference type="InterPro" id="IPR043149">
    <property type="entry name" value="TagF_N"/>
</dbReference>
<dbReference type="PANTHER" id="PTHR37316">
    <property type="entry name" value="TEICHOIC ACID GLYCEROL-PHOSPHATE PRIMASE"/>
    <property type="match status" value="1"/>
</dbReference>
<keyword evidence="4" id="KW-0808">Transferase</keyword>
<keyword evidence="9" id="KW-1185">Reference proteome</keyword>
<keyword evidence="5" id="KW-0777">Teichoic acid biosynthesis</keyword>
<proteinExistence type="inferred from homology"/>
<keyword evidence="6 7" id="KW-0472">Membrane</keyword>
<name>A0AAN0LMR0_9VIBR</name>
<keyword evidence="3" id="KW-1003">Cell membrane</keyword>
<evidence type="ECO:0000256" key="5">
    <source>
        <dbReference type="ARBA" id="ARBA00022944"/>
    </source>
</evidence>
<protein>
    <submittedName>
        <fullName evidence="8">CDP-glycerol glycerophosphotransferase family protein</fullName>
    </submittedName>
</protein>
<organism evidence="8 9">
    <name type="scientific">Vibrio cyclitrophicus ZF270</name>
    <dbReference type="NCBI Taxonomy" id="1136176"/>
    <lineage>
        <taxon>Bacteria</taxon>
        <taxon>Pseudomonadati</taxon>
        <taxon>Pseudomonadota</taxon>
        <taxon>Gammaproteobacteria</taxon>
        <taxon>Vibrionales</taxon>
        <taxon>Vibrionaceae</taxon>
        <taxon>Vibrio</taxon>
    </lineage>
</organism>
<comment type="similarity">
    <text evidence="2">Belongs to the CDP-glycerol glycerophosphotransferase family.</text>
</comment>
<dbReference type="RefSeq" id="WP_016801045.1">
    <property type="nucleotide sequence ID" value="NZ_AIDR02000027.1"/>
</dbReference>
<feature type="transmembrane region" description="Helical" evidence="7">
    <location>
        <begin position="12"/>
        <end position="29"/>
    </location>
</feature>
<dbReference type="Proteomes" id="UP001441914">
    <property type="component" value="Chromosome 1"/>
</dbReference>
<keyword evidence="7" id="KW-0812">Transmembrane</keyword>
<dbReference type="EMBL" id="CP135176">
    <property type="protein sequence ID" value="WZS85541.1"/>
    <property type="molecule type" value="Genomic_DNA"/>
</dbReference>
<evidence type="ECO:0000256" key="4">
    <source>
        <dbReference type="ARBA" id="ARBA00022679"/>
    </source>
</evidence>
<dbReference type="Gene3D" id="3.40.50.12580">
    <property type="match status" value="1"/>
</dbReference>
<evidence type="ECO:0000256" key="1">
    <source>
        <dbReference type="ARBA" id="ARBA00004202"/>
    </source>
</evidence>
<evidence type="ECO:0000313" key="8">
    <source>
        <dbReference type="EMBL" id="WZS85541.1"/>
    </source>
</evidence>
<evidence type="ECO:0000256" key="6">
    <source>
        <dbReference type="ARBA" id="ARBA00023136"/>
    </source>
</evidence>
<evidence type="ECO:0000256" key="7">
    <source>
        <dbReference type="SAM" id="Phobius"/>
    </source>
</evidence>
<gene>
    <name evidence="8" type="ORF">QYQ95_14025</name>
</gene>
<reference evidence="8 9" key="1">
    <citation type="journal article" date="2024" name="Elife">
        <title>Polysaccharide breakdown products drive degradation-dispersal cycles of foraging bacteria through changes in metabolism and motility.</title>
        <authorList>
            <person name="Stubbusch A.K."/>
            <person name="Keegstra J.M."/>
            <person name="Schwartzman J."/>
            <person name="Pontrelli S."/>
            <person name="Clerc E.E."/>
            <person name="Stocker R."/>
            <person name="Magnabosco C."/>
            <person name="Schubert O.T."/>
            <person name="Ackermann M."/>
            <person name="D'Souza G.G."/>
        </authorList>
    </citation>
    <scope>NUCLEOTIDE SEQUENCE [LARGE SCALE GENOMIC DNA]</scope>
    <source>
        <strain evidence="8 9">ZF270</strain>
    </source>
</reference>
<comment type="subcellular location">
    <subcellularLocation>
        <location evidence="1">Cell membrane</location>
        <topology evidence="1">Peripheral membrane protein</topology>
    </subcellularLocation>
</comment>
<dbReference type="PANTHER" id="PTHR37316:SF3">
    <property type="entry name" value="TEICHOIC ACID GLYCEROL-PHOSPHATE TRANSFERASE"/>
    <property type="match status" value="1"/>
</dbReference>
<evidence type="ECO:0000256" key="2">
    <source>
        <dbReference type="ARBA" id="ARBA00010488"/>
    </source>
</evidence>
<evidence type="ECO:0000256" key="3">
    <source>
        <dbReference type="ARBA" id="ARBA00022475"/>
    </source>
</evidence>
<keyword evidence="7" id="KW-1133">Transmembrane helix</keyword>
<dbReference type="InterPro" id="IPR007554">
    <property type="entry name" value="Glycerophosphate_synth"/>
</dbReference>
<dbReference type="GO" id="GO:0047355">
    <property type="term" value="F:CDP-glycerol glycerophosphotransferase activity"/>
    <property type="evidence" value="ECO:0007669"/>
    <property type="project" value="InterPro"/>
</dbReference>
<accession>A0AAN0LMR0</accession>
<dbReference type="GO" id="GO:0019350">
    <property type="term" value="P:teichoic acid biosynthetic process"/>
    <property type="evidence" value="ECO:0007669"/>
    <property type="project" value="UniProtKB-KW"/>
</dbReference>
<dbReference type="Gene3D" id="3.40.50.11820">
    <property type="match status" value="1"/>
</dbReference>
<dbReference type="SUPFAM" id="SSF53756">
    <property type="entry name" value="UDP-Glycosyltransferase/glycogen phosphorylase"/>
    <property type="match status" value="1"/>
</dbReference>